<evidence type="ECO:0000313" key="4">
    <source>
        <dbReference type="Proteomes" id="UP001172055"/>
    </source>
</evidence>
<name>A0ABT8N045_9BACL</name>
<dbReference type="RefSeq" id="WP_301722890.1">
    <property type="nucleotide sequence ID" value="NZ_JAUJWV010000001.1"/>
</dbReference>
<protein>
    <submittedName>
        <fullName evidence="3">PQQ-dependent sugar dehydrogenase</fullName>
    </submittedName>
</protein>
<dbReference type="EMBL" id="JAUJWV010000001">
    <property type="protein sequence ID" value="MDN7241057.1"/>
    <property type="molecule type" value="Genomic_DNA"/>
</dbReference>
<dbReference type="PANTHER" id="PTHR19328:SF13">
    <property type="entry name" value="HIPL1 PROTEIN"/>
    <property type="match status" value="1"/>
</dbReference>
<feature type="region of interest" description="Disordered" evidence="1">
    <location>
        <begin position="25"/>
        <end position="48"/>
    </location>
</feature>
<dbReference type="InterPro" id="IPR011041">
    <property type="entry name" value="Quinoprot_gluc/sorb_DH_b-prop"/>
</dbReference>
<dbReference type="SUPFAM" id="SSF50952">
    <property type="entry name" value="Soluble quinoprotein glucose dehydrogenase"/>
    <property type="match status" value="1"/>
</dbReference>
<dbReference type="Pfam" id="PF07995">
    <property type="entry name" value="GSDH"/>
    <property type="match status" value="1"/>
</dbReference>
<reference evidence="3 4" key="1">
    <citation type="submission" date="2023-06" db="EMBL/GenBank/DDBJ databases">
        <title>Novel species in genus Planococcus.</title>
        <authorList>
            <person name="Ning S."/>
        </authorList>
    </citation>
    <scope>NUCLEOTIDE SEQUENCE [LARGE SCALE GENOMIC DNA]</scope>
    <source>
        <strain evidence="3 4">N028</strain>
    </source>
</reference>
<evidence type="ECO:0000256" key="1">
    <source>
        <dbReference type="SAM" id="MobiDB-lite"/>
    </source>
</evidence>
<feature type="domain" description="Glucose/Sorbosone dehydrogenase" evidence="2">
    <location>
        <begin position="56"/>
        <end position="339"/>
    </location>
</feature>
<accession>A0ABT8N045</accession>
<dbReference type="Gene3D" id="2.120.10.30">
    <property type="entry name" value="TolB, C-terminal domain"/>
    <property type="match status" value="1"/>
</dbReference>
<evidence type="ECO:0000313" key="3">
    <source>
        <dbReference type="EMBL" id="MDN7241057.1"/>
    </source>
</evidence>
<dbReference type="PROSITE" id="PS51257">
    <property type="entry name" value="PROKAR_LIPOPROTEIN"/>
    <property type="match status" value="1"/>
</dbReference>
<dbReference type="InterPro" id="IPR012938">
    <property type="entry name" value="Glc/Sorbosone_DH"/>
</dbReference>
<keyword evidence="4" id="KW-1185">Reference proteome</keyword>
<dbReference type="Proteomes" id="UP001172055">
    <property type="component" value="Unassembled WGS sequence"/>
</dbReference>
<evidence type="ECO:0000259" key="2">
    <source>
        <dbReference type="Pfam" id="PF07995"/>
    </source>
</evidence>
<organism evidence="3 4">
    <name type="scientific">Planococcus shixiaomingii</name>
    <dbReference type="NCBI Taxonomy" id="3058393"/>
    <lineage>
        <taxon>Bacteria</taxon>
        <taxon>Bacillati</taxon>
        <taxon>Bacillota</taxon>
        <taxon>Bacilli</taxon>
        <taxon>Bacillales</taxon>
        <taxon>Caryophanaceae</taxon>
        <taxon>Planococcus</taxon>
    </lineage>
</organism>
<comment type="caution">
    <text evidence="3">The sequence shown here is derived from an EMBL/GenBank/DDBJ whole genome shotgun (WGS) entry which is preliminary data.</text>
</comment>
<dbReference type="PANTHER" id="PTHR19328">
    <property type="entry name" value="HEDGEHOG-INTERACTING PROTEIN"/>
    <property type="match status" value="1"/>
</dbReference>
<gene>
    <name evidence="3" type="ORF">QWY14_04605</name>
</gene>
<dbReference type="InterPro" id="IPR011042">
    <property type="entry name" value="6-blade_b-propeller_TolB-like"/>
</dbReference>
<sequence>MNKLLALPLSLCLLTACSAPATMDQTPAAGNSEQATATPSDVPNATNTPKEIATGLNTPWAINKVGDEFYISERPGTVAYINATGELTRQKVEFSDQLASVPESGFLGFVLKDDFAKTKQAYGYYVYEENGQPLNKIAVFELQNNTWREVAVLLEGIETGSVHHGGRLELDADGVLFATIGDASNPELAQDPNSVNGKILRLNSSNKFEIYSMGHRNPQGIEWADGKMYASEHGQSANDEINIIENGKNYGWPLIEGNEKRDGLASPFVTTGSNETWAPSGIDSKDGLLYVAALRGTAIKVINLKSGKVDDSIEGYGRIRDVLVDGEDVYAITNNTDGRGQPDKDDDKLILLATP</sequence>
<proteinExistence type="predicted"/>